<gene>
    <name evidence="8" type="ORF">DJ013_07145</name>
</gene>
<feature type="domain" description="Glucose-methanol-choline oxidoreductase N-terminal" evidence="6">
    <location>
        <begin position="26"/>
        <end position="344"/>
    </location>
</feature>
<evidence type="ECO:0000256" key="2">
    <source>
        <dbReference type="ARBA" id="ARBA00010790"/>
    </source>
</evidence>
<dbReference type="Pfam" id="PF00732">
    <property type="entry name" value="GMC_oxred_N"/>
    <property type="match status" value="1"/>
</dbReference>
<keyword evidence="3" id="KW-0285">Flavoprotein</keyword>
<dbReference type="KEGG" id="als:DJ013_07145"/>
<evidence type="ECO:0000259" key="6">
    <source>
        <dbReference type="Pfam" id="PF00732"/>
    </source>
</evidence>
<keyword evidence="4" id="KW-0274">FAD</keyword>
<dbReference type="RefSeq" id="WP_111371058.1">
    <property type="nucleotide sequence ID" value="NZ_CP029480.1"/>
</dbReference>
<dbReference type="Gene3D" id="3.50.50.60">
    <property type="entry name" value="FAD/NAD(P)-binding domain"/>
    <property type="match status" value="2"/>
</dbReference>
<proteinExistence type="inferred from homology"/>
<keyword evidence="9" id="KW-1185">Reference proteome</keyword>
<evidence type="ECO:0000313" key="8">
    <source>
        <dbReference type="EMBL" id="AWV97956.1"/>
    </source>
</evidence>
<evidence type="ECO:0000256" key="5">
    <source>
        <dbReference type="ARBA" id="ARBA00023002"/>
    </source>
</evidence>
<dbReference type="OrthoDB" id="1154541at2"/>
<dbReference type="AlphaFoldDB" id="A0A2Z4G9U0"/>
<dbReference type="InterPro" id="IPR036188">
    <property type="entry name" value="FAD/NAD-bd_sf"/>
</dbReference>
<dbReference type="InterPro" id="IPR007867">
    <property type="entry name" value="GMC_OxRtase_C"/>
</dbReference>
<sequence length="571" mass="64114">MYIQGKAKEAMTFDAIVVGSGVSGGWAAKELTEKGLKVLMIERGRHIEHITGYENAMKNPWDFEYRGQLSNQEKKDYYSGARAGFANAQDILPHFVKDVDYPFQEEKRFDWVRGYQTGGRSLTWGKQSYRWNKRDFEANLEDGHGVDWPIRYEDLAPWYDHVERFAGISGSKEGLDVLPDGIFQTAMELNCVEKEVKKGIESSFENRHLFIGRAAHLTNPTEEQLALGRATCQNRNLCKRGCPYGAYFSTQSATLPAARKTENLTVVNDKIVYETIFDKETDKVIGVKAIDEKTNEEVEYFAKIIFINASAMNSAWIMMQSTSSKHPNGLGNESDQLGRNIMDHHLNAGARGQYPGHEDKYYYGRRPNGVYIPRFANWGDDKREFLRGFGYQGGASRAQGDPRMNDATFGAAFKEKMSLPGPWSFGLRGFGETLPDPNNRIRLSDKKDKNGLQQIEFDAGWGKNELKMRETIMQEAVDMLEAAGLVDVVGFNEAEKSMGVGIHEMGTARMGRDPKTSVLNKWNQVWGAENVFVTDGAAMTSSSCVNPSLTYMALTARAANYAVEQLKLGNL</sequence>
<evidence type="ECO:0000259" key="7">
    <source>
        <dbReference type="Pfam" id="PF05199"/>
    </source>
</evidence>
<keyword evidence="5" id="KW-0560">Oxidoreductase</keyword>
<dbReference type="InterPro" id="IPR051473">
    <property type="entry name" value="P2Ox-like"/>
</dbReference>
<organism evidence="8 9">
    <name type="scientific">Arcticibacterium luteifluviistationis</name>
    <dbReference type="NCBI Taxonomy" id="1784714"/>
    <lineage>
        <taxon>Bacteria</taxon>
        <taxon>Pseudomonadati</taxon>
        <taxon>Bacteroidota</taxon>
        <taxon>Cytophagia</taxon>
        <taxon>Cytophagales</taxon>
        <taxon>Leadbetterellaceae</taxon>
        <taxon>Arcticibacterium</taxon>
    </lineage>
</organism>
<evidence type="ECO:0000256" key="4">
    <source>
        <dbReference type="ARBA" id="ARBA00022827"/>
    </source>
</evidence>
<dbReference type="SUPFAM" id="SSF51905">
    <property type="entry name" value="FAD/NAD(P)-binding domain"/>
    <property type="match status" value="1"/>
</dbReference>
<reference evidence="8 9" key="1">
    <citation type="submission" date="2018-05" db="EMBL/GenBank/DDBJ databases">
        <title>Complete genome sequence of Arcticibacterium luteifluviistationis SM1504T, a cytophagaceae bacterium isolated from Arctic surface seawater.</title>
        <authorList>
            <person name="Li Y."/>
            <person name="Qin Q.-L."/>
        </authorList>
    </citation>
    <scope>NUCLEOTIDE SEQUENCE [LARGE SCALE GENOMIC DNA]</scope>
    <source>
        <strain evidence="8 9">SM1504</strain>
    </source>
</reference>
<evidence type="ECO:0000256" key="1">
    <source>
        <dbReference type="ARBA" id="ARBA00001974"/>
    </source>
</evidence>
<dbReference type="GO" id="GO:0050660">
    <property type="term" value="F:flavin adenine dinucleotide binding"/>
    <property type="evidence" value="ECO:0007669"/>
    <property type="project" value="InterPro"/>
</dbReference>
<dbReference type="SUPFAM" id="SSF54373">
    <property type="entry name" value="FAD-linked reductases, C-terminal domain"/>
    <property type="match status" value="1"/>
</dbReference>
<dbReference type="GO" id="GO:0016614">
    <property type="term" value="F:oxidoreductase activity, acting on CH-OH group of donors"/>
    <property type="evidence" value="ECO:0007669"/>
    <property type="project" value="InterPro"/>
</dbReference>
<comment type="cofactor">
    <cofactor evidence="1">
        <name>FAD</name>
        <dbReference type="ChEBI" id="CHEBI:57692"/>
    </cofactor>
</comment>
<comment type="similarity">
    <text evidence="2">Belongs to the GMC oxidoreductase family.</text>
</comment>
<dbReference type="PANTHER" id="PTHR42784:SF1">
    <property type="entry name" value="PYRANOSE 2-OXIDASE"/>
    <property type="match status" value="1"/>
</dbReference>
<evidence type="ECO:0000256" key="3">
    <source>
        <dbReference type="ARBA" id="ARBA00022630"/>
    </source>
</evidence>
<dbReference type="InterPro" id="IPR000172">
    <property type="entry name" value="GMC_OxRdtase_N"/>
</dbReference>
<name>A0A2Z4G9U0_9BACT</name>
<dbReference type="Pfam" id="PF05199">
    <property type="entry name" value="GMC_oxred_C"/>
    <property type="match status" value="1"/>
</dbReference>
<evidence type="ECO:0000313" key="9">
    <source>
        <dbReference type="Proteomes" id="UP000249873"/>
    </source>
</evidence>
<dbReference type="PANTHER" id="PTHR42784">
    <property type="entry name" value="PYRANOSE 2-OXIDASE"/>
    <property type="match status" value="1"/>
</dbReference>
<dbReference type="EMBL" id="CP029480">
    <property type="protein sequence ID" value="AWV97956.1"/>
    <property type="molecule type" value="Genomic_DNA"/>
</dbReference>
<feature type="domain" description="Glucose-methanol-choline oxidoreductase C-terminal" evidence="7">
    <location>
        <begin position="435"/>
        <end position="554"/>
    </location>
</feature>
<dbReference type="Proteomes" id="UP000249873">
    <property type="component" value="Chromosome"/>
</dbReference>
<accession>A0A2Z4G9U0</accession>
<protein>
    <submittedName>
        <fullName evidence="8">GMC family oxidoreductase</fullName>
    </submittedName>
</protein>